<keyword evidence="2" id="KW-1185">Reference proteome</keyword>
<protein>
    <submittedName>
        <fullName evidence="1">Uncharacterized protein</fullName>
    </submittedName>
</protein>
<reference evidence="1" key="1">
    <citation type="journal article" date="2020" name="Microb. Genom.">
        <title>Genetic diversity of clinical and environmental Mucorales isolates obtained from an investigation of mucormycosis cases among solid organ transplant recipients.</title>
        <authorList>
            <person name="Nguyen M.H."/>
            <person name="Kaul D."/>
            <person name="Muto C."/>
            <person name="Cheng S.J."/>
            <person name="Richter R.A."/>
            <person name="Bruno V.M."/>
            <person name="Liu G."/>
            <person name="Beyhan S."/>
            <person name="Sundermann A.J."/>
            <person name="Mounaud S."/>
            <person name="Pasculle A.W."/>
            <person name="Nierman W.C."/>
            <person name="Driscoll E."/>
            <person name="Cumbie R."/>
            <person name="Clancy C.J."/>
            <person name="Dupont C.L."/>
        </authorList>
    </citation>
    <scope>NUCLEOTIDE SEQUENCE</scope>
    <source>
        <strain evidence="1">GL11</strain>
    </source>
</reference>
<proteinExistence type="predicted"/>
<gene>
    <name evidence="1" type="ORF">G6F64_000485</name>
</gene>
<accession>A0A9P7BY81</accession>
<dbReference type="OrthoDB" id="2273311at2759"/>
<dbReference type="Proteomes" id="UP000716291">
    <property type="component" value="Unassembled WGS sequence"/>
</dbReference>
<dbReference type="EMBL" id="JAANQT010000029">
    <property type="protein sequence ID" value="KAG1315671.1"/>
    <property type="molecule type" value="Genomic_DNA"/>
</dbReference>
<dbReference type="AlphaFoldDB" id="A0A9P7BY81"/>
<evidence type="ECO:0000313" key="2">
    <source>
        <dbReference type="Proteomes" id="UP000716291"/>
    </source>
</evidence>
<name>A0A9P7BY81_RHIOR</name>
<sequence>MNVKEVDDTIISQAICEKFCQNLQIRRDRLLCGGIDDDEHFLWSCPSKRPFWNTLASRFLRDPPSLQYDHLLMNGLRKPQLLFDLKLSPFDLIGCAILALWQAHWKHIFDDKPFWPDEAAARATQMLRRMHVENKLAQPRRSRQPHPVV</sequence>
<comment type="caution">
    <text evidence="1">The sequence shown here is derived from an EMBL/GenBank/DDBJ whole genome shotgun (WGS) entry which is preliminary data.</text>
</comment>
<evidence type="ECO:0000313" key="1">
    <source>
        <dbReference type="EMBL" id="KAG1315671.1"/>
    </source>
</evidence>
<organism evidence="1 2">
    <name type="scientific">Rhizopus oryzae</name>
    <name type="common">Mucormycosis agent</name>
    <name type="synonym">Rhizopus arrhizus var. delemar</name>
    <dbReference type="NCBI Taxonomy" id="64495"/>
    <lineage>
        <taxon>Eukaryota</taxon>
        <taxon>Fungi</taxon>
        <taxon>Fungi incertae sedis</taxon>
        <taxon>Mucoromycota</taxon>
        <taxon>Mucoromycotina</taxon>
        <taxon>Mucoromycetes</taxon>
        <taxon>Mucorales</taxon>
        <taxon>Mucorineae</taxon>
        <taxon>Rhizopodaceae</taxon>
        <taxon>Rhizopus</taxon>
    </lineage>
</organism>